<evidence type="ECO:0000313" key="1">
    <source>
        <dbReference type="EMBL" id="KAF9324023.1"/>
    </source>
</evidence>
<protein>
    <submittedName>
        <fullName evidence="1">Uncharacterized protein</fullName>
    </submittedName>
</protein>
<gene>
    <name evidence="1" type="ORF">BG006_000924</name>
</gene>
<name>A0A9P5VH01_9FUNG</name>
<keyword evidence="2" id="KW-1185">Reference proteome</keyword>
<dbReference type="EMBL" id="JAAAUY010001169">
    <property type="protein sequence ID" value="KAF9324023.1"/>
    <property type="molecule type" value="Genomic_DNA"/>
</dbReference>
<comment type="caution">
    <text evidence="1">The sequence shown here is derived from an EMBL/GenBank/DDBJ whole genome shotgun (WGS) entry which is preliminary data.</text>
</comment>
<accession>A0A9P5VH01</accession>
<dbReference type="Proteomes" id="UP000696485">
    <property type="component" value="Unassembled WGS sequence"/>
</dbReference>
<evidence type="ECO:0000313" key="2">
    <source>
        <dbReference type="Proteomes" id="UP000696485"/>
    </source>
</evidence>
<sequence length="325" mass="35993">MRRPHHGNIVHHRRTLKEFQFKHRDGTIEPLTMSTDTVAAIHEWYPFQLYGNILVKESNDWAQRNITVHTSSGSRLPNLLDTIAHDVRLNSLARTAEIFVHLGTNDPKEKKKLLDNNCFRTNIEILYPRSSSSPSFSTGSGRLEVEVTYGEIALDFGKPLGRKPAAIFESLGLATMKGDVSLQNVGVLQRTRIRTERGSVKGTLLTPSAADISTCDGRIDLKVHSTALQGGHGQHPSYLDLMLASTSGSVDLQLSPSFNGHFDLTSASSTPTITASNWVYYTTNQTTRITGWVSDNGWEPPYMLPRIDLYSGSGAVSATIRRIFL</sequence>
<organism evidence="1 2">
    <name type="scientific">Podila minutissima</name>
    <dbReference type="NCBI Taxonomy" id="64525"/>
    <lineage>
        <taxon>Eukaryota</taxon>
        <taxon>Fungi</taxon>
        <taxon>Fungi incertae sedis</taxon>
        <taxon>Mucoromycota</taxon>
        <taxon>Mortierellomycotina</taxon>
        <taxon>Mortierellomycetes</taxon>
        <taxon>Mortierellales</taxon>
        <taxon>Mortierellaceae</taxon>
        <taxon>Podila</taxon>
    </lineage>
</organism>
<reference evidence="1" key="1">
    <citation type="journal article" date="2020" name="Fungal Divers.">
        <title>Resolving the Mortierellaceae phylogeny through synthesis of multi-gene phylogenetics and phylogenomics.</title>
        <authorList>
            <person name="Vandepol N."/>
            <person name="Liber J."/>
            <person name="Desiro A."/>
            <person name="Na H."/>
            <person name="Kennedy M."/>
            <person name="Barry K."/>
            <person name="Grigoriev I.V."/>
            <person name="Miller A.N."/>
            <person name="O'Donnell K."/>
            <person name="Stajich J.E."/>
            <person name="Bonito G."/>
        </authorList>
    </citation>
    <scope>NUCLEOTIDE SEQUENCE</scope>
    <source>
        <strain evidence="1">NVP1</strain>
    </source>
</reference>
<proteinExistence type="predicted"/>
<dbReference type="AlphaFoldDB" id="A0A9P5VH01"/>